<evidence type="ECO:0000256" key="4">
    <source>
        <dbReference type="ARBA" id="ARBA00022785"/>
    </source>
</evidence>
<protein>
    <submittedName>
        <fullName evidence="5">S-adenosylmethionine:tRNA ribosyltransferase-isomerase</fullName>
    </submittedName>
</protein>
<evidence type="ECO:0000313" key="6">
    <source>
        <dbReference type="Proteomes" id="UP001303946"/>
    </source>
</evidence>
<evidence type="ECO:0000256" key="2">
    <source>
        <dbReference type="ARBA" id="ARBA00022679"/>
    </source>
</evidence>
<dbReference type="InterPro" id="IPR042118">
    <property type="entry name" value="QueA_dom1"/>
</dbReference>
<name>A0ABZ0CUP0_9BURK</name>
<dbReference type="Pfam" id="PF02547">
    <property type="entry name" value="Queuosine_synth"/>
    <property type="match status" value="1"/>
</dbReference>
<evidence type="ECO:0000313" key="5">
    <source>
        <dbReference type="EMBL" id="WOB08679.1"/>
    </source>
</evidence>
<accession>A0ABZ0CUP0</accession>
<dbReference type="Gene3D" id="3.40.1780.10">
    <property type="entry name" value="QueA-like"/>
    <property type="match status" value="2"/>
</dbReference>
<dbReference type="Proteomes" id="UP001303946">
    <property type="component" value="Chromosome"/>
</dbReference>
<dbReference type="PANTHER" id="PTHR30307">
    <property type="entry name" value="S-ADENOSYLMETHIONINE:TRNA RIBOSYLTRANSFERASE-ISOMERASE"/>
    <property type="match status" value="1"/>
</dbReference>
<keyword evidence="1" id="KW-0963">Cytoplasm</keyword>
<dbReference type="RefSeq" id="WP_316701501.1">
    <property type="nucleotide sequence ID" value="NZ_CP136336.1"/>
</dbReference>
<dbReference type="SUPFAM" id="SSF111337">
    <property type="entry name" value="QueA-like"/>
    <property type="match status" value="1"/>
</dbReference>
<organism evidence="5 6">
    <name type="scientific">Piscinibacter gummiphilus</name>
    <dbReference type="NCBI Taxonomy" id="946333"/>
    <lineage>
        <taxon>Bacteria</taxon>
        <taxon>Pseudomonadati</taxon>
        <taxon>Pseudomonadota</taxon>
        <taxon>Betaproteobacteria</taxon>
        <taxon>Burkholderiales</taxon>
        <taxon>Sphaerotilaceae</taxon>
        <taxon>Piscinibacter</taxon>
    </lineage>
</organism>
<reference evidence="5 6" key="1">
    <citation type="submission" date="2023-10" db="EMBL/GenBank/DDBJ databases">
        <title>Bacteria for the degradation of biodegradable plastic PBAT(Polybutylene adipate terephthalate).</title>
        <authorList>
            <person name="Weon H.-Y."/>
            <person name="Yeon J."/>
        </authorList>
    </citation>
    <scope>NUCLEOTIDE SEQUENCE [LARGE SCALE GENOMIC DNA]</scope>
    <source>
        <strain evidence="5 6">SBD 7-3</strain>
    </source>
</reference>
<keyword evidence="4" id="KW-0671">Queuosine biosynthesis</keyword>
<dbReference type="PANTHER" id="PTHR30307:SF0">
    <property type="entry name" value="S-ADENOSYLMETHIONINE:TRNA RIBOSYLTRANSFERASE-ISOMERASE"/>
    <property type="match status" value="1"/>
</dbReference>
<keyword evidence="2" id="KW-0808">Transferase</keyword>
<gene>
    <name evidence="5" type="ORF">RXV79_01170</name>
</gene>
<keyword evidence="6" id="KW-1185">Reference proteome</keyword>
<evidence type="ECO:0000256" key="3">
    <source>
        <dbReference type="ARBA" id="ARBA00022691"/>
    </source>
</evidence>
<keyword evidence="3" id="KW-0949">S-adenosyl-L-methionine</keyword>
<dbReference type="EMBL" id="CP136336">
    <property type="protein sequence ID" value="WOB08679.1"/>
    <property type="molecule type" value="Genomic_DNA"/>
</dbReference>
<evidence type="ECO:0000256" key="1">
    <source>
        <dbReference type="ARBA" id="ARBA00022490"/>
    </source>
</evidence>
<dbReference type="InterPro" id="IPR036100">
    <property type="entry name" value="QueA_sf"/>
</dbReference>
<sequence length="362" mass="38760">MTPATTPVQRPRDARLLVVDGQGRLNHAARSALPRFLRAGDLLVANDAATLPASLHGLHLPTGEVIEVRLAGRRSLAVDDVHEFTAIVFGAGDHRTRTEDRPLPPPLKPGDRLALGPLRAQVLRLLDHPRLIALHFEGTPDAIWAGLARHGKPVQYAHVPQALALWDVWTRVAALPVAFEPPSAGFLLDWGLLHTLRDQGVGFATLTHAAGLSSTGDDTLDARLPFDEPYHLPAATVQAIHATRAEGGRVIALGTTVTRALEHAARRGTLRAGPGVATQRLGPQSFGWLQVVDAIVTGTHEPGSSHHGLLHAFAPAALLQQVDRSLEAGGYRTHEFGDSVLIERQPVRRAEPASSRAISHAA</sequence>
<proteinExistence type="predicted"/>
<dbReference type="InterPro" id="IPR003699">
    <property type="entry name" value="QueA"/>
</dbReference>